<sequence>HEGHRRVVLDSTGHSDVAQQAYDWLQACLKTHGACRGVLQEPEYYPKRLLDLRLRRTRLILTASEPPRSHYATLSHCWGRVPFFRLTSSNEEELRRQVLANKLPRSFRDVILFTQRLSIRYLWIDNLCIMQEGPGHEEDWNEHAYLMGSIYQNGIVNISILHAESPYVGAYTKR</sequence>
<dbReference type="Pfam" id="PF06985">
    <property type="entry name" value="HET"/>
    <property type="match status" value="1"/>
</dbReference>
<evidence type="ECO:0000313" key="3">
    <source>
        <dbReference type="Proteomes" id="UP000799438"/>
    </source>
</evidence>
<dbReference type="InterPro" id="IPR010730">
    <property type="entry name" value="HET"/>
</dbReference>
<gene>
    <name evidence="2" type="ORF">K452DRAFT_202852</name>
</gene>
<dbReference type="RefSeq" id="XP_033392279.1">
    <property type="nucleotide sequence ID" value="XM_033536060.1"/>
</dbReference>
<proteinExistence type="predicted"/>
<feature type="non-terminal residue" evidence="2">
    <location>
        <position position="174"/>
    </location>
</feature>
<dbReference type="EMBL" id="ML995517">
    <property type="protein sequence ID" value="KAF2136561.1"/>
    <property type="molecule type" value="Genomic_DNA"/>
</dbReference>
<accession>A0A6A6B1F1</accession>
<dbReference type="PANTHER" id="PTHR33112:SF16">
    <property type="entry name" value="HETEROKARYON INCOMPATIBILITY DOMAIN-CONTAINING PROTEIN"/>
    <property type="match status" value="1"/>
</dbReference>
<dbReference type="OrthoDB" id="2958217at2759"/>
<evidence type="ECO:0000313" key="2">
    <source>
        <dbReference type="EMBL" id="KAF2136561.1"/>
    </source>
</evidence>
<protein>
    <recommendedName>
        <fullName evidence="1">Heterokaryon incompatibility domain-containing protein</fullName>
    </recommendedName>
</protein>
<dbReference type="GeneID" id="54293556"/>
<evidence type="ECO:0000259" key="1">
    <source>
        <dbReference type="Pfam" id="PF06985"/>
    </source>
</evidence>
<dbReference type="Proteomes" id="UP000799438">
    <property type="component" value="Unassembled WGS sequence"/>
</dbReference>
<name>A0A6A6B1F1_9PEZI</name>
<keyword evidence="3" id="KW-1185">Reference proteome</keyword>
<reference evidence="2" key="1">
    <citation type="journal article" date="2020" name="Stud. Mycol.">
        <title>101 Dothideomycetes genomes: a test case for predicting lifestyles and emergence of pathogens.</title>
        <authorList>
            <person name="Haridas S."/>
            <person name="Albert R."/>
            <person name="Binder M."/>
            <person name="Bloem J."/>
            <person name="Labutti K."/>
            <person name="Salamov A."/>
            <person name="Andreopoulos B."/>
            <person name="Baker S."/>
            <person name="Barry K."/>
            <person name="Bills G."/>
            <person name="Bluhm B."/>
            <person name="Cannon C."/>
            <person name="Castanera R."/>
            <person name="Culley D."/>
            <person name="Daum C."/>
            <person name="Ezra D."/>
            <person name="Gonzalez J."/>
            <person name="Henrissat B."/>
            <person name="Kuo A."/>
            <person name="Liang C."/>
            <person name="Lipzen A."/>
            <person name="Lutzoni F."/>
            <person name="Magnuson J."/>
            <person name="Mondo S."/>
            <person name="Nolan M."/>
            <person name="Ohm R."/>
            <person name="Pangilinan J."/>
            <person name="Park H.-J."/>
            <person name="Ramirez L."/>
            <person name="Alfaro M."/>
            <person name="Sun H."/>
            <person name="Tritt A."/>
            <person name="Yoshinaga Y."/>
            <person name="Zwiers L.-H."/>
            <person name="Turgeon B."/>
            <person name="Goodwin S."/>
            <person name="Spatafora J."/>
            <person name="Crous P."/>
            <person name="Grigoriev I."/>
        </authorList>
    </citation>
    <scope>NUCLEOTIDE SEQUENCE</scope>
    <source>
        <strain evidence="2">CBS 121167</strain>
    </source>
</reference>
<dbReference type="AlphaFoldDB" id="A0A6A6B1F1"/>
<feature type="domain" description="Heterokaryon incompatibility" evidence="1">
    <location>
        <begin position="71"/>
        <end position="166"/>
    </location>
</feature>
<dbReference type="PANTHER" id="PTHR33112">
    <property type="entry name" value="DOMAIN PROTEIN, PUTATIVE-RELATED"/>
    <property type="match status" value="1"/>
</dbReference>
<feature type="non-terminal residue" evidence="2">
    <location>
        <position position="1"/>
    </location>
</feature>
<organism evidence="2 3">
    <name type="scientific">Aplosporella prunicola CBS 121167</name>
    <dbReference type="NCBI Taxonomy" id="1176127"/>
    <lineage>
        <taxon>Eukaryota</taxon>
        <taxon>Fungi</taxon>
        <taxon>Dikarya</taxon>
        <taxon>Ascomycota</taxon>
        <taxon>Pezizomycotina</taxon>
        <taxon>Dothideomycetes</taxon>
        <taxon>Dothideomycetes incertae sedis</taxon>
        <taxon>Botryosphaeriales</taxon>
        <taxon>Aplosporellaceae</taxon>
        <taxon>Aplosporella</taxon>
    </lineage>
</organism>